<keyword evidence="1" id="KW-0812">Transmembrane</keyword>
<keyword evidence="3" id="KW-1185">Reference proteome</keyword>
<keyword evidence="1" id="KW-0472">Membrane</keyword>
<name>A0ABD0XK61_UMBPY</name>
<comment type="caution">
    <text evidence="2">The sequence shown here is derived from an EMBL/GenBank/DDBJ whole genome shotgun (WGS) entry which is preliminary data.</text>
</comment>
<evidence type="ECO:0000256" key="1">
    <source>
        <dbReference type="SAM" id="Phobius"/>
    </source>
</evidence>
<evidence type="ECO:0000313" key="2">
    <source>
        <dbReference type="EMBL" id="KAL1021814.1"/>
    </source>
</evidence>
<proteinExistence type="predicted"/>
<feature type="transmembrane region" description="Helical" evidence="1">
    <location>
        <begin position="41"/>
        <end position="63"/>
    </location>
</feature>
<dbReference type="Proteomes" id="UP001557470">
    <property type="component" value="Unassembled WGS sequence"/>
</dbReference>
<gene>
    <name evidence="2" type="ORF">UPYG_G00018410</name>
</gene>
<keyword evidence="1" id="KW-1133">Transmembrane helix</keyword>
<dbReference type="PANTHER" id="PTHR47614">
    <property type="entry name" value="GLYCOPHORIN-C"/>
    <property type="match status" value="1"/>
</dbReference>
<evidence type="ECO:0000313" key="3">
    <source>
        <dbReference type="Proteomes" id="UP001557470"/>
    </source>
</evidence>
<reference evidence="2 3" key="1">
    <citation type="submission" date="2024-06" db="EMBL/GenBank/DDBJ databases">
        <authorList>
            <person name="Pan Q."/>
            <person name="Wen M."/>
            <person name="Jouanno E."/>
            <person name="Zahm M."/>
            <person name="Klopp C."/>
            <person name="Cabau C."/>
            <person name="Louis A."/>
            <person name="Berthelot C."/>
            <person name="Parey E."/>
            <person name="Roest Crollius H."/>
            <person name="Montfort J."/>
            <person name="Robinson-Rechavi M."/>
            <person name="Bouchez O."/>
            <person name="Lampietro C."/>
            <person name="Lopez Roques C."/>
            <person name="Donnadieu C."/>
            <person name="Postlethwait J."/>
            <person name="Bobe J."/>
            <person name="Verreycken H."/>
            <person name="Guiguen Y."/>
        </authorList>
    </citation>
    <scope>NUCLEOTIDE SEQUENCE [LARGE SCALE GENOMIC DNA]</scope>
    <source>
        <strain evidence="2">Up_M1</strain>
        <tissue evidence="2">Testis</tissue>
    </source>
</reference>
<dbReference type="AlphaFoldDB" id="A0ABD0XK61"/>
<dbReference type="InterPro" id="IPR042192">
    <property type="entry name" value="Glycophorin-C"/>
</dbReference>
<dbReference type="EMBL" id="JAGEUA010000001">
    <property type="protein sequence ID" value="KAL1021814.1"/>
    <property type="molecule type" value="Genomic_DNA"/>
</dbReference>
<organism evidence="2 3">
    <name type="scientific">Umbra pygmaea</name>
    <name type="common">Eastern mudminnow</name>
    <dbReference type="NCBI Taxonomy" id="75934"/>
    <lineage>
        <taxon>Eukaryota</taxon>
        <taxon>Metazoa</taxon>
        <taxon>Chordata</taxon>
        <taxon>Craniata</taxon>
        <taxon>Vertebrata</taxon>
        <taxon>Euteleostomi</taxon>
        <taxon>Actinopterygii</taxon>
        <taxon>Neopterygii</taxon>
        <taxon>Teleostei</taxon>
        <taxon>Protacanthopterygii</taxon>
        <taxon>Esociformes</taxon>
        <taxon>Umbridae</taxon>
        <taxon>Umbra</taxon>
    </lineage>
</organism>
<sequence length="105" mass="11180">MTEFAVTSSLGHITTHLTVGGTNSSSVLTDTTTTAFIGYDYAILGGVIAAVLLALLCLALLVLRYIFRHKGTYITNEAECGDSVDMADGAFQTDKSLLETVEEKD</sequence>
<dbReference type="PANTHER" id="PTHR47614:SF2">
    <property type="entry name" value="GLYCOPHORIN-C"/>
    <property type="match status" value="1"/>
</dbReference>
<protein>
    <submittedName>
        <fullName evidence="2">Uncharacterized protein</fullName>
    </submittedName>
</protein>
<accession>A0ABD0XK61</accession>